<dbReference type="PROSITE" id="PS50929">
    <property type="entry name" value="ABC_TM1F"/>
    <property type="match status" value="2"/>
</dbReference>
<feature type="domain" description="ABC transmembrane type-1" evidence="16">
    <location>
        <begin position="130"/>
        <end position="410"/>
    </location>
</feature>
<dbReference type="Proteomes" id="UP000027120">
    <property type="component" value="Unassembled WGS sequence"/>
</dbReference>
<dbReference type="InterPro" id="IPR017871">
    <property type="entry name" value="ABC_transporter-like_CS"/>
</dbReference>
<dbReference type="InterPro" id="IPR011527">
    <property type="entry name" value="ABC1_TM_dom"/>
</dbReference>
<dbReference type="CDD" id="cd18580">
    <property type="entry name" value="ABC_6TM_ABCC_D2"/>
    <property type="match status" value="1"/>
</dbReference>
<feature type="transmembrane region" description="Helical" evidence="14">
    <location>
        <begin position="726"/>
        <end position="752"/>
    </location>
</feature>
<dbReference type="FunFam" id="1.20.1560.10:FF:000003">
    <property type="entry name" value="ABC transporter C family member 10"/>
    <property type="match status" value="1"/>
</dbReference>
<evidence type="ECO:0000256" key="12">
    <source>
        <dbReference type="ARBA" id="ARBA00034018"/>
    </source>
</evidence>
<name>A0A067G9Y8_CITSI</name>
<dbReference type="GO" id="GO:0005524">
    <property type="term" value="F:ATP binding"/>
    <property type="evidence" value="ECO:0007669"/>
    <property type="project" value="UniProtKB-KW"/>
</dbReference>
<dbReference type="PROSITE" id="PS00211">
    <property type="entry name" value="ABC_TRANSPORTER_1"/>
    <property type="match status" value="1"/>
</dbReference>
<dbReference type="PANTHER" id="PTHR24223:SF263">
    <property type="entry name" value="ABC-TYPE XENOBIOTIC TRANSPORTER"/>
    <property type="match status" value="1"/>
</dbReference>
<dbReference type="CDD" id="cd18579">
    <property type="entry name" value="ABC_6TM_ABCC_D1"/>
    <property type="match status" value="1"/>
</dbReference>
<evidence type="ECO:0000259" key="16">
    <source>
        <dbReference type="PROSITE" id="PS50929"/>
    </source>
</evidence>
<dbReference type="PaxDb" id="2711-XP_006476446.1"/>
<evidence type="ECO:0000256" key="14">
    <source>
        <dbReference type="SAM" id="Phobius"/>
    </source>
</evidence>
<comment type="subcellular location">
    <subcellularLocation>
        <location evidence="1">Membrane</location>
        <topology evidence="1">Multi-pass membrane protein</topology>
    </subcellularLocation>
</comment>
<dbReference type="AlphaFoldDB" id="A0A067G9Y8"/>
<feature type="transmembrane region" description="Helical" evidence="14">
    <location>
        <begin position="797"/>
        <end position="817"/>
    </location>
</feature>
<evidence type="ECO:0000256" key="4">
    <source>
        <dbReference type="ARBA" id="ARBA00022448"/>
    </source>
</evidence>
<keyword evidence="11 14" id="KW-0472">Membrane</keyword>
<feature type="transmembrane region" description="Helical" evidence="14">
    <location>
        <begin position="687"/>
        <end position="706"/>
    </location>
</feature>
<keyword evidence="18" id="KW-1185">Reference proteome</keyword>
<sequence length="938" mass="105170">MNVLDALSGSNSGSKCKKIDLDEQNDALYSPLRREEIDANEDDDDGDHVTPFDKAGLLRKITFWWLDPLMKKGKDKVLEDIDVPQLRLADRATTCYSLFIEELNDWNQKRPSAHPSILRALISCHWKSILFSGFFALIKVISISAGPLFLKAFISAAEGEIIFKYEIYSLAISLFLVKCVESLAGRHWFFQSRLTGLKIRSSLCAAISSKQLRLSNAAKMMHTSGDIVNYVTVDAYRIGEFPFWFHQIWSTSLQLCIAVVVVYYSVGLATIATLIVMILTVLGNSPLAKLQHKYQETFMTAQNKRLKAITEVLVNMKVLKLYAWDSYFKNVIEKLRSEEYGWLKVLQLQKGYYMVLFWSSPILIGAATLLTCYFLGIPLNPSNVFTFLATLRILQEPIRLLPDVFGAFIEAKVSLDRIANFLEAPELQNSDMQQVCSRAELEHSIFIKSADLSWEADLLNPTLRNINLEVKPAEKFAICGEVGAGKSTLLAAILGELPRLQGMDLKMLPFGDLTQIGERGVNLSGGQKQRIQLARALYQDRDIYLLDDPFSALDAKTAKFLFTEYVMGALSKKTVLLVTHQVDFLPAFDSILLISGGEIIQAATYDHLLVTSQEFQDLVNAHKETMGPETFGEHVSSKEDENEVKKVEDEGHNNTSPADQLIKKEERETGDTGLKPYIDYLSHKKGFLYFTLSTFAYLIFLVAQILQSLWIATYIPSTSISRLKLVIVYSGIGIGMMFLLLTRSFLVVYLGLEASESIFYKLMSSLFRAPMAFYDSTPVGRILSRVSSDLSIIDLDLSIKSTIAVGTTMAVISTFVVLGALTWQVLLVIVPMIYLIIVLQNYYFATAKELMRINGTRSSLLASHLAETVAGAMTIRAFQNEERFFAKNLDLIDAYASSFFHSFTAREWLIQRLETLSAIVLATSALCTTLLHKGHKGA</sequence>
<dbReference type="GO" id="GO:0008559">
    <property type="term" value="F:ABC-type xenobiotic transporter activity"/>
    <property type="evidence" value="ECO:0007669"/>
    <property type="project" value="UniProtKB-EC"/>
</dbReference>
<dbReference type="InterPro" id="IPR044746">
    <property type="entry name" value="ABCC_6TM_D1"/>
</dbReference>
<dbReference type="GO" id="GO:0016887">
    <property type="term" value="F:ATP hydrolysis activity"/>
    <property type="evidence" value="ECO:0007669"/>
    <property type="project" value="InterPro"/>
</dbReference>
<dbReference type="FunFam" id="1.20.1560.10:FF:000002">
    <property type="entry name" value="ABC transporter C family member 5"/>
    <property type="match status" value="1"/>
</dbReference>
<dbReference type="eggNOG" id="KOG0054">
    <property type="taxonomic scope" value="Eukaryota"/>
</dbReference>
<dbReference type="PROSITE" id="PS50893">
    <property type="entry name" value="ABC_TRANSPORTER_2"/>
    <property type="match status" value="1"/>
</dbReference>
<dbReference type="InterPro" id="IPR003439">
    <property type="entry name" value="ABC_transporter-like_ATP-bd"/>
</dbReference>
<dbReference type="SMART" id="SM00382">
    <property type="entry name" value="AAA"/>
    <property type="match status" value="1"/>
</dbReference>
<accession>A0A067G9Y8</accession>
<evidence type="ECO:0000259" key="15">
    <source>
        <dbReference type="PROSITE" id="PS50893"/>
    </source>
</evidence>
<dbReference type="Pfam" id="PF00005">
    <property type="entry name" value="ABC_tran"/>
    <property type="match status" value="2"/>
</dbReference>
<dbReference type="Gene3D" id="1.20.1560.10">
    <property type="entry name" value="ABC transporter type 1, transmembrane domain"/>
    <property type="match status" value="2"/>
</dbReference>
<evidence type="ECO:0000256" key="3">
    <source>
        <dbReference type="ARBA" id="ARBA00012191"/>
    </source>
</evidence>
<comment type="catalytic activity">
    <reaction evidence="12">
        <text>ATP + H2O + xenobioticSide 1 = ADP + phosphate + xenobioticSide 2.</text>
        <dbReference type="EC" id="7.6.2.2"/>
    </reaction>
</comment>
<evidence type="ECO:0000256" key="2">
    <source>
        <dbReference type="ARBA" id="ARBA00009726"/>
    </source>
</evidence>
<gene>
    <name evidence="17" type="ORF">CISIN_1g0008451mg</name>
</gene>
<evidence type="ECO:0000256" key="7">
    <source>
        <dbReference type="ARBA" id="ARBA00022741"/>
    </source>
</evidence>
<evidence type="ECO:0000313" key="17">
    <source>
        <dbReference type="EMBL" id="KDO76419.1"/>
    </source>
</evidence>
<keyword evidence="9" id="KW-1278">Translocase</keyword>
<dbReference type="InterPro" id="IPR027417">
    <property type="entry name" value="P-loop_NTPase"/>
</dbReference>
<dbReference type="SUPFAM" id="SSF52540">
    <property type="entry name" value="P-loop containing nucleoside triphosphate hydrolases"/>
    <property type="match status" value="1"/>
</dbReference>
<dbReference type="InterPro" id="IPR036640">
    <property type="entry name" value="ABC1_TM_sf"/>
</dbReference>
<evidence type="ECO:0000313" key="18">
    <source>
        <dbReference type="Proteomes" id="UP000027120"/>
    </source>
</evidence>
<evidence type="ECO:0000256" key="11">
    <source>
        <dbReference type="ARBA" id="ARBA00023136"/>
    </source>
</evidence>
<dbReference type="Gene3D" id="3.40.50.300">
    <property type="entry name" value="P-loop containing nucleotide triphosphate hydrolases"/>
    <property type="match status" value="2"/>
</dbReference>
<evidence type="ECO:0000256" key="8">
    <source>
        <dbReference type="ARBA" id="ARBA00022840"/>
    </source>
</evidence>
<keyword evidence="10 14" id="KW-1133">Transmembrane helix</keyword>
<dbReference type="InterPro" id="IPR044726">
    <property type="entry name" value="ABCC_6TM_D2"/>
</dbReference>
<feature type="transmembrane region" description="Helical" evidence="14">
    <location>
        <begin position="823"/>
        <end position="844"/>
    </location>
</feature>
<dbReference type="GO" id="GO:0016020">
    <property type="term" value="C:membrane"/>
    <property type="evidence" value="ECO:0007669"/>
    <property type="project" value="UniProtKB-SubCell"/>
</dbReference>
<feature type="domain" description="ABC transporter" evidence="15">
    <location>
        <begin position="447"/>
        <end position="621"/>
    </location>
</feature>
<feature type="non-terminal residue" evidence="17">
    <location>
        <position position="938"/>
    </location>
</feature>
<feature type="compositionally biased region" description="Basic and acidic residues" evidence="13">
    <location>
        <begin position="629"/>
        <end position="652"/>
    </location>
</feature>
<keyword evidence="4" id="KW-0813">Transport</keyword>
<keyword evidence="7" id="KW-0547">Nucleotide-binding</keyword>
<reference evidence="17 18" key="1">
    <citation type="submission" date="2014-04" db="EMBL/GenBank/DDBJ databases">
        <authorList>
            <consortium name="International Citrus Genome Consortium"/>
            <person name="Gmitter F."/>
            <person name="Chen C."/>
            <person name="Farmerie W."/>
            <person name="Harkins T."/>
            <person name="Desany B."/>
            <person name="Mohiuddin M."/>
            <person name="Kodira C."/>
            <person name="Borodovsky M."/>
            <person name="Lomsadze A."/>
            <person name="Burns P."/>
            <person name="Jenkins J."/>
            <person name="Prochnik S."/>
            <person name="Shu S."/>
            <person name="Chapman J."/>
            <person name="Pitluck S."/>
            <person name="Schmutz J."/>
            <person name="Rokhsar D."/>
        </authorList>
    </citation>
    <scope>NUCLEOTIDE SEQUENCE</scope>
</reference>
<feature type="transmembrane region" description="Helical" evidence="14">
    <location>
        <begin position="352"/>
        <end position="375"/>
    </location>
</feature>
<proteinExistence type="inferred from homology"/>
<feature type="region of interest" description="Disordered" evidence="13">
    <location>
        <begin position="629"/>
        <end position="665"/>
    </location>
</feature>
<dbReference type="InterPro" id="IPR050173">
    <property type="entry name" value="ABC_transporter_C-like"/>
</dbReference>
<dbReference type="PANTHER" id="PTHR24223">
    <property type="entry name" value="ATP-BINDING CASSETTE SUB-FAMILY C"/>
    <property type="match status" value="1"/>
</dbReference>
<evidence type="ECO:0000256" key="5">
    <source>
        <dbReference type="ARBA" id="ARBA00022692"/>
    </source>
</evidence>
<evidence type="ECO:0000256" key="9">
    <source>
        <dbReference type="ARBA" id="ARBA00022967"/>
    </source>
</evidence>
<comment type="similarity">
    <text evidence="2">Belongs to the ABC transporter superfamily. ABCC family. Conjugate transporter (TC 3.A.1.208) subfamily.</text>
</comment>
<feature type="domain" description="ABC transmembrane type-1" evidence="16">
    <location>
        <begin position="692"/>
        <end position="935"/>
    </location>
</feature>
<keyword evidence="5 14" id="KW-0812">Transmembrane</keyword>
<dbReference type="InterPro" id="IPR003593">
    <property type="entry name" value="AAA+_ATPase"/>
</dbReference>
<evidence type="ECO:0000256" key="1">
    <source>
        <dbReference type="ARBA" id="ARBA00004141"/>
    </source>
</evidence>
<dbReference type="SUPFAM" id="SSF90123">
    <property type="entry name" value="ABC transporter transmembrane region"/>
    <property type="match status" value="2"/>
</dbReference>
<feature type="transmembrane region" description="Helical" evidence="14">
    <location>
        <begin position="255"/>
        <end position="282"/>
    </location>
</feature>
<keyword evidence="6" id="KW-0677">Repeat</keyword>
<dbReference type="EC" id="7.6.2.2" evidence="3"/>
<evidence type="ECO:0000256" key="6">
    <source>
        <dbReference type="ARBA" id="ARBA00022737"/>
    </source>
</evidence>
<dbReference type="STRING" id="2711.A0A067G9Y8"/>
<evidence type="ECO:0000256" key="13">
    <source>
        <dbReference type="SAM" id="MobiDB-lite"/>
    </source>
</evidence>
<organism evidence="17 18">
    <name type="scientific">Citrus sinensis</name>
    <name type="common">Sweet orange</name>
    <name type="synonym">Citrus aurantium var. sinensis</name>
    <dbReference type="NCBI Taxonomy" id="2711"/>
    <lineage>
        <taxon>Eukaryota</taxon>
        <taxon>Viridiplantae</taxon>
        <taxon>Streptophyta</taxon>
        <taxon>Embryophyta</taxon>
        <taxon>Tracheophyta</taxon>
        <taxon>Spermatophyta</taxon>
        <taxon>Magnoliopsida</taxon>
        <taxon>eudicotyledons</taxon>
        <taxon>Gunneridae</taxon>
        <taxon>Pentapetalae</taxon>
        <taxon>rosids</taxon>
        <taxon>malvids</taxon>
        <taxon>Sapindales</taxon>
        <taxon>Rutaceae</taxon>
        <taxon>Aurantioideae</taxon>
        <taxon>Citrus</taxon>
    </lineage>
</organism>
<keyword evidence="8" id="KW-0067">ATP-binding</keyword>
<dbReference type="EMBL" id="KK784881">
    <property type="protein sequence ID" value="KDO76419.1"/>
    <property type="molecule type" value="Genomic_DNA"/>
</dbReference>
<evidence type="ECO:0000256" key="10">
    <source>
        <dbReference type="ARBA" id="ARBA00022989"/>
    </source>
</evidence>
<dbReference type="Pfam" id="PF00664">
    <property type="entry name" value="ABC_membrane"/>
    <property type="match status" value="2"/>
</dbReference>
<protein>
    <recommendedName>
        <fullName evidence="3">ABC-type xenobiotic transporter</fullName>
        <ecNumber evidence="3">7.6.2.2</ecNumber>
    </recommendedName>
</protein>